<keyword evidence="5" id="KW-1185">Reference proteome</keyword>
<dbReference type="Proteomes" id="UP000681722">
    <property type="component" value="Unassembled WGS sequence"/>
</dbReference>
<dbReference type="Proteomes" id="UP000682733">
    <property type="component" value="Unassembled WGS sequence"/>
</dbReference>
<dbReference type="OrthoDB" id="661148at2759"/>
<evidence type="ECO:0000313" key="3">
    <source>
        <dbReference type="EMBL" id="CAF4077805.1"/>
    </source>
</evidence>
<name>A0A815PDI1_9BILA</name>
<dbReference type="Proteomes" id="UP000677228">
    <property type="component" value="Unassembled WGS sequence"/>
</dbReference>
<proteinExistence type="predicted"/>
<gene>
    <name evidence="2" type="ORF">GPM918_LOCUS34604</name>
    <name evidence="1" type="ORF">OVA965_LOCUS27251</name>
    <name evidence="4" type="ORF">SRO942_LOCUS35303</name>
    <name evidence="3" type="ORF">TMI583_LOCUS27994</name>
</gene>
<protein>
    <submittedName>
        <fullName evidence="2">Uncharacterized protein</fullName>
    </submittedName>
</protein>
<evidence type="ECO:0000313" key="5">
    <source>
        <dbReference type="Proteomes" id="UP000663829"/>
    </source>
</evidence>
<evidence type="ECO:0000313" key="1">
    <source>
        <dbReference type="EMBL" id="CAF1272463.1"/>
    </source>
</evidence>
<accession>A0A815PDI1</accession>
<sequence length="106" mass="12204">MRLLYVLCATLSPDELIDKCMFQNDSLCGTSQNKIYQLGHTQHNLWVANSIFLAGQNRQVKKFMAYKQIWLLDNYIQPMLALPGEIRKQQQIENAAEQLSEVCVIS</sequence>
<dbReference type="AlphaFoldDB" id="A0A815PDI1"/>
<organism evidence="2 5">
    <name type="scientific">Didymodactylos carnosus</name>
    <dbReference type="NCBI Taxonomy" id="1234261"/>
    <lineage>
        <taxon>Eukaryota</taxon>
        <taxon>Metazoa</taxon>
        <taxon>Spiralia</taxon>
        <taxon>Gnathifera</taxon>
        <taxon>Rotifera</taxon>
        <taxon>Eurotatoria</taxon>
        <taxon>Bdelloidea</taxon>
        <taxon>Philodinida</taxon>
        <taxon>Philodinidae</taxon>
        <taxon>Didymodactylos</taxon>
    </lineage>
</organism>
<reference evidence="2" key="1">
    <citation type="submission" date="2021-02" db="EMBL/GenBank/DDBJ databases">
        <authorList>
            <person name="Nowell W R."/>
        </authorList>
    </citation>
    <scope>NUCLEOTIDE SEQUENCE</scope>
</reference>
<dbReference type="EMBL" id="CAJOBC010084748">
    <property type="protein sequence ID" value="CAF4321706.1"/>
    <property type="molecule type" value="Genomic_DNA"/>
</dbReference>
<evidence type="ECO:0000313" key="4">
    <source>
        <dbReference type="EMBL" id="CAF4321706.1"/>
    </source>
</evidence>
<comment type="caution">
    <text evidence="2">The sequence shown here is derived from an EMBL/GenBank/DDBJ whole genome shotgun (WGS) entry which is preliminary data.</text>
</comment>
<dbReference type="EMBL" id="CAJNOK010017899">
    <property type="protein sequence ID" value="CAF1272463.1"/>
    <property type="molecule type" value="Genomic_DNA"/>
</dbReference>
<dbReference type="Proteomes" id="UP000663829">
    <property type="component" value="Unassembled WGS sequence"/>
</dbReference>
<dbReference type="EMBL" id="CAJOBA010039458">
    <property type="protein sequence ID" value="CAF4077805.1"/>
    <property type="molecule type" value="Genomic_DNA"/>
</dbReference>
<evidence type="ECO:0000313" key="2">
    <source>
        <dbReference type="EMBL" id="CAF1447435.1"/>
    </source>
</evidence>
<dbReference type="EMBL" id="CAJNOQ010019306">
    <property type="protein sequence ID" value="CAF1447435.1"/>
    <property type="molecule type" value="Genomic_DNA"/>
</dbReference>